<gene>
    <name evidence="11" type="ORF">JRQ81_018642</name>
</gene>
<keyword evidence="3" id="KW-0145">Chemotaxis</keyword>
<dbReference type="AlphaFoldDB" id="A0A9Q1AZ91"/>
<dbReference type="Proteomes" id="UP001142489">
    <property type="component" value="Unassembled WGS sequence"/>
</dbReference>
<keyword evidence="8" id="KW-0395">Inflammatory response</keyword>
<dbReference type="SUPFAM" id="SSF54403">
    <property type="entry name" value="Cystatin/monellin"/>
    <property type="match status" value="1"/>
</dbReference>
<evidence type="ECO:0000256" key="5">
    <source>
        <dbReference type="ARBA" id="ARBA00022729"/>
    </source>
</evidence>
<dbReference type="PANTHER" id="PTHR15106">
    <property type="entry name" value="RETINOIC ACID RECEPTOR RESPONDER PROTEIN 2"/>
    <property type="match status" value="1"/>
</dbReference>
<feature type="region of interest" description="Disordered" evidence="10">
    <location>
        <begin position="83"/>
        <end position="132"/>
    </location>
</feature>
<protein>
    <recommendedName>
        <fullName evidence="2">Retinoic acid receptor responder protein 2</fullName>
    </recommendedName>
    <alternativeName>
        <fullName evidence="9">Chemerin</fullName>
    </alternativeName>
</protein>
<accession>A0A9Q1AZ91</accession>
<organism evidence="11 12">
    <name type="scientific">Phrynocephalus forsythii</name>
    <dbReference type="NCBI Taxonomy" id="171643"/>
    <lineage>
        <taxon>Eukaryota</taxon>
        <taxon>Metazoa</taxon>
        <taxon>Chordata</taxon>
        <taxon>Craniata</taxon>
        <taxon>Vertebrata</taxon>
        <taxon>Euteleostomi</taxon>
        <taxon>Lepidosauria</taxon>
        <taxon>Squamata</taxon>
        <taxon>Bifurcata</taxon>
        <taxon>Unidentata</taxon>
        <taxon>Episquamata</taxon>
        <taxon>Toxicofera</taxon>
        <taxon>Iguania</taxon>
        <taxon>Acrodonta</taxon>
        <taxon>Agamidae</taxon>
        <taxon>Agaminae</taxon>
        <taxon>Phrynocephalus</taxon>
    </lineage>
</organism>
<dbReference type="GO" id="GO:0006935">
    <property type="term" value="P:chemotaxis"/>
    <property type="evidence" value="ECO:0007669"/>
    <property type="project" value="UniProtKB-KW"/>
</dbReference>
<keyword evidence="4" id="KW-0964">Secreted</keyword>
<evidence type="ECO:0000313" key="11">
    <source>
        <dbReference type="EMBL" id="KAJ7322355.1"/>
    </source>
</evidence>
<proteinExistence type="predicted"/>
<dbReference type="InterPro" id="IPR029562">
    <property type="entry name" value="Chemerin"/>
</dbReference>
<keyword evidence="7" id="KW-1015">Disulfide bond</keyword>
<dbReference type="OrthoDB" id="9894305at2759"/>
<comment type="caution">
    <text evidence="11">The sequence shown here is derived from an EMBL/GenBank/DDBJ whole genome shotgun (WGS) entry which is preliminary data.</text>
</comment>
<reference evidence="11" key="1">
    <citation type="journal article" date="2023" name="DNA Res.">
        <title>Chromosome-level genome assembly of Phrynocephalus forsythii using third-generation DNA sequencing and Hi-C analysis.</title>
        <authorList>
            <person name="Qi Y."/>
            <person name="Zhao W."/>
            <person name="Zhao Y."/>
            <person name="Niu C."/>
            <person name="Cao S."/>
            <person name="Zhang Y."/>
        </authorList>
    </citation>
    <scope>NUCLEOTIDE SEQUENCE</scope>
    <source>
        <tissue evidence="11">Muscle</tissue>
    </source>
</reference>
<evidence type="ECO:0000256" key="9">
    <source>
        <dbReference type="ARBA" id="ARBA00032785"/>
    </source>
</evidence>
<dbReference type="GO" id="GO:0006954">
    <property type="term" value="P:inflammatory response"/>
    <property type="evidence" value="ECO:0007669"/>
    <property type="project" value="UniProtKB-KW"/>
</dbReference>
<keyword evidence="12" id="KW-1185">Reference proteome</keyword>
<evidence type="ECO:0000256" key="7">
    <source>
        <dbReference type="ARBA" id="ARBA00023157"/>
    </source>
</evidence>
<dbReference type="GO" id="GO:0030154">
    <property type="term" value="P:cell differentiation"/>
    <property type="evidence" value="ECO:0007669"/>
    <property type="project" value="UniProtKB-KW"/>
</dbReference>
<dbReference type="GO" id="GO:0050994">
    <property type="term" value="P:regulation of lipid catabolic process"/>
    <property type="evidence" value="ECO:0007669"/>
    <property type="project" value="InterPro"/>
</dbReference>
<dbReference type="GO" id="GO:0031012">
    <property type="term" value="C:extracellular matrix"/>
    <property type="evidence" value="ECO:0007669"/>
    <property type="project" value="TreeGrafter"/>
</dbReference>
<dbReference type="GO" id="GO:0050921">
    <property type="term" value="P:positive regulation of chemotaxis"/>
    <property type="evidence" value="ECO:0007669"/>
    <property type="project" value="TreeGrafter"/>
</dbReference>
<dbReference type="EMBL" id="JAPFRF010000009">
    <property type="protein sequence ID" value="KAJ7322355.1"/>
    <property type="molecule type" value="Genomic_DNA"/>
</dbReference>
<dbReference type="InterPro" id="IPR046350">
    <property type="entry name" value="Cystatin_sf"/>
</dbReference>
<keyword evidence="6" id="KW-0221">Differentiation</keyword>
<evidence type="ECO:0000256" key="6">
    <source>
        <dbReference type="ARBA" id="ARBA00022782"/>
    </source>
</evidence>
<dbReference type="GO" id="GO:0005615">
    <property type="term" value="C:extracellular space"/>
    <property type="evidence" value="ECO:0007669"/>
    <property type="project" value="TreeGrafter"/>
</dbReference>
<evidence type="ECO:0000256" key="8">
    <source>
        <dbReference type="ARBA" id="ARBA00023198"/>
    </source>
</evidence>
<comment type="subcellular location">
    <subcellularLocation>
        <location evidence="1">Secreted</location>
    </subcellularLocation>
</comment>
<sequence length="294" mass="33259">MPLLWRNIPSTATCFKEAFQCRNTQEKQPKETRLAKAFFAEGCVCVLCVHVEGRETTPPLFLSQQPFAPLSLSWLGHKRVNSSRGWRGQPGQLSGEGVNDQPRSTEAERGFQAEGSGRSRPTKEEEEEQDTGHWRMRSLLALGLALLALLDGSRSSPQDKAVSIVLEFFHGRSFVQYLFKEQPVATADTQEFPMGIYINLEVELYQTVCRKNQQRAENCPIKAGGRRQTCLACFKVDSNNPDHVLDRAIHCLAPHSRNFQHTKNTHEQECEDVKKANEQLYLPGKFAFSRGRPL</sequence>
<dbReference type="Gene3D" id="3.10.450.10">
    <property type="match status" value="1"/>
</dbReference>
<dbReference type="GO" id="GO:0005102">
    <property type="term" value="F:signaling receptor binding"/>
    <property type="evidence" value="ECO:0007669"/>
    <property type="project" value="InterPro"/>
</dbReference>
<dbReference type="GO" id="GO:0045087">
    <property type="term" value="P:innate immune response"/>
    <property type="evidence" value="ECO:0007669"/>
    <property type="project" value="TreeGrafter"/>
</dbReference>
<evidence type="ECO:0000256" key="1">
    <source>
        <dbReference type="ARBA" id="ARBA00004613"/>
    </source>
</evidence>
<evidence type="ECO:0000256" key="3">
    <source>
        <dbReference type="ARBA" id="ARBA00022500"/>
    </source>
</evidence>
<evidence type="ECO:0000313" key="12">
    <source>
        <dbReference type="Proteomes" id="UP001142489"/>
    </source>
</evidence>
<evidence type="ECO:0000256" key="2">
    <source>
        <dbReference type="ARBA" id="ARBA00018808"/>
    </source>
</evidence>
<evidence type="ECO:0000256" key="10">
    <source>
        <dbReference type="SAM" id="MobiDB-lite"/>
    </source>
</evidence>
<dbReference type="PANTHER" id="PTHR15106:SF2">
    <property type="entry name" value="RETINOIC ACID RECEPTOR RESPONDER PROTEIN 2"/>
    <property type="match status" value="1"/>
</dbReference>
<keyword evidence="5" id="KW-0732">Signal</keyword>
<name>A0A9Q1AZ91_9SAUR</name>
<evidence type="ECO:0000256" key="4">
    <source>
        <dbReference type="ARBA" id="ARBA00022525"/>
    </source>
</evidence>